<accession>A0A1F7XUD3</accession>
<evidence type="ECO:0000313" key="1">
    <source>
        <dbReference type="EMBL" id="OGM17998.1"/>
    </source>
</evidence>
<dbReference type="EMBL" id="MGGB01000061">
    <property type="protein sequence ID" value="OGM17998.1"/>
    <property type="molecule type" value="Genomic_DNA"/>
</dbReference>
<reference evidence="1 2" key="1">
    <citation type="journal article" date="2016" name="Nat. Commun.">
        <title>Thousands of microbial genomes shed light on interconnected biogeochemical processes in an aquifer system.</title>
        <authorList>
            <person name="Anantharaman K."/>
            <person name="Brown C.T."/>
            <person name="Hug L.A."/>
            <person name="Sharon I."/>
            <person name="Castelle C.J."/>
            <person name="Probst A.J."/>
            <person name="Thomas B.C."/>
            <person name="Singh A."/>
            <person name="Wilkins M.J."/>
            <person name="Karaoz U."/>
            <person name="Brodie E.L."/>
            <person name="Williams K.H."/>
            <person name="Hubbard S.S."/>
            <person name="Banfield J.F."/>
        </authorList>
    </citation>
    <scope>NUCLEOTIDE SEQUENCE [LARGE SCALE GENOMIC DNA]</scope>
</reference>
<proteinExistence type="predicted"/>
<organism evidence="1 2">
    <name type="scientific">Candidatus Woesebacteria bacterium RIFCSPHIGHO2_01_FULL_37_10</name>
    <dbReference type="NCBI Taxonomy" id="1802489"/>
    <lineage>
        <taxon>Bacteria</taxon>
        <taxon>Candidatus Woeseibacteriota</taxon>
    </lineage>
</organism>
<evidence type="ECO:0000313" key="2">
    <source>
        <dbReference type="Proteomes" id="UP000178446"/>
    </source>
</evidence>
<comment type="caution">
    <text evidence="1">The sequence shown here is derived from an EMBL/GenBank/DDBJ whole genome shotgun (WGS) entry which is preliminary data.</text>
</comment>
<gene>
    <name evidence="1" type="ORF">A2685_00865</name>
</gene>
<protein>
    <submittedName>
        <fullName evidence="1">Uncharacterized protein</fullName>
    </submittedName>
</protein>
<dbReference type="Proteomes" id="UP000178446">
    <property type="component" value="Unassembled WGS sequence"/>
</dbReference>
<sequence length="70" mass="7881">MRKPRSGVYIPAKFFPGYTRWVSSFQSRMALENLLSGEFVSSESVSSGLPMCFSMRKSFPGNPFAGLYIF</sequence>
<name>A0A1F7XUD3_9BACT</name>
<dbReference type="AlphaFoldDB" id="A0A1F7XUD3"/>